<evidence type="ECO:0000256" key="11">
    <source>
        <dbReference type="ARBA" id="ARBA00023180"/>
    </source>
</evidence>
<dbReference type="GO" id="GO:0005789">
    <property type="term" value="C:endoplasmic reticulum membrane"/>
    <property type="evidence" value="ECO:0007669"/>
    <property type="project" value="UniProtKB-SubCell"/>
</dbReference>
<evidence type="ECO:0000256" key="12">
    <source>
        <dbReference type="ARBA" id="ARBA00023242"/>
    </source>
</evidence>
<name>A0A162J2E6_9HYPO</name>
<evidence type="ECO:0000256" key="8">
    <source>
        <dbReference type="ARBA" id="ARBA00022824"/>
    </source>
</evidence>
<keyword evidence="14" id="KW-1185">Reference proteome</keyword>
<protein>
    <recommendedName>
        <fullName evidence="15">Nuclear membrane fusion protein Kar5</fullName>
    </recommendedName>
</protein>
<evidence type="ECO:0000256" key="1">
    <source>
        <dbReference type="ARBA" id="ARBA00003389"/>
    </source>
</evidence>
<organism evidence="13 14">
    <name type="scientific">Niveomyces insectorum RCEF 264</name>
    <dbReference type="NCBI Taxonomy" id="1081102"/>
    <lineage>
        <taxon>Eukaryota</taxon>
        <taxon>Fungi</taxon>
        <taxon>Dikarya</taxon>
        <taxon>Ascomycota</taxon>
        <taxon>Pezizomycotina</taxon>
        <taxon>Sordariomycetes</taxon>
        <taxon>Hypocreomycetidae</taxon>
        <taxon>Hypocreales</taxon>
        <taxon>Cordycipitaceae</taxon>
        <taxon>Niveomyces</taxon>
    </lineage>
</organism>
<keyword evidence="7" id="KW-0732">Signal</keyword>
<keyword evidence="10" id="KW-0472">Membrane</keyword>
<dbReference type="InterPro" id="IPR007292">
    <property type="entry name" value="Nuclear_fusion_Kar5"/>
</dbReference>
<evidence type="ECO:0000256" key="2">
    <source>
        <dbReference type="ARBA" id="ARBA00004126"/>
    </source>
</evidence>
<reference evidence="13 14" key="1">
    <citation type="journal article" date="2016" name="Genome Biol. Evol.">
        <title>Divergent and convergent evolution of fungal pathogenicity.</title>
        <authorList>
            <person name="Shang Y."/>
            <person name="Xiao G."/>
            <person name="Zheng P."/>
            <person name="Cen K."/>
            <person name="Zhan S."/>
            <person name="Wang C."/>
        </authorList>
    </citation>
    <scope>NUCLEOTIDE SEQUENCE [LARGE SCALE GENOMIC DNA]</scope>
    <source>
        <strain evidence="13 14">RCEF 264</strain>
    </source>
</reference>
<dbReference type="PANTHER" id="PTHR28012">
    <property type="entry name" value="NUCLEAR FUSION PROTEIN KAR5"/>
    <property type="match status" value="1"/>
</dbReference>
<comment type="caution">
    <text evidence="13">The sequence shown here is derived from an EMBL/GenBank/DDBJ whole genome shotgun (WGS) entry which is preliminary data.</text>
</comment>
<keyword evidence="8" id="KW-0256">Endoplasmic reticulum</keyword>
<evidence type="ECO:0000256" key="10">
    <source>
        <dbReference type="ARBA" id="ARBA00023136"/>
    </source>
</evidence>
<dbReference type="Proteomes" id="UP000076874">
    <property type="component" value="Unassembled WGS sequence"/>
</dbReference>
<dbReference type="OrthoDB" id="5311848at2759"/>
<evidence type="ECO:0008006" key="15">
    <source>
        <dbReference type="Google" id="ProtNLM"/>
    </source>
</evidence>
<dbReference type="EMBL" id="AZHD01000006">
    <property type="protein sequence ID" value="OAA62832.1"/>
    <property type="molecule type" value="Genomic_DNA"/>
</dbReference>
<dbReference type="GO" id="GO:0031965">
    <property type="term" value="C:nuclear membrane"/>
    <property type="evidence" value="ECO:0007669"/>
    <property type="project" value="UniProtKB-SubCell"/>
</dbReference>
<keyword evidence="11" id="KW-0325">Glycoprotein</keyword>
<keyword evidence="12" id="KW-0539">Nucleus</keyword>
<keyword evidence="6" id="KW-0812">Transmembrane</keyword>
<sequence>MRTGDAKHSLSLDVSPSELLQSGSKRSVIYQLALHELQELEAEPLCHRIAARLLVNNCQLLDGKDDATVLTDSGRQARDFVDAYAASLAICDLERASFAIPVDCEPFREPALSQLPLGGAARLHVSSAQIKACLKGLGDSSSAWNTWVSYSHKAVRFCEAARADQEKTQNILLFQKLTRVMAKLADSVEAELQRRAEAWDLAAQEAEERLSQLSPRVDQLWQRLTELSHYIEDDLAAAITQTASSAADGFHVAENLHQLLAVIMKTALEGHAQVAFAHEQSLEHVKQKVAGEVDIFTSSMLAVMSSSVSLQNEIGMQRLAGLSYTLSSDYSNHARLLGEANNLTNNMLDTLETTAVISSNIQNSLLRQGALRDWWPYVLCPAASLIMGSYGLPPSLLRNMGLFAIGELLGVLVSSYGQLSNTAFRFFTTAGLPSNVTDI</sequence>
<evidence type="ECO:0000256" key="5">
    <source>
        <dbReference type="ARBA" id="ARBA00022459"/>
    </source>
</evidence>
<dbReference type="GO" id="GO:0048288">
    <property type="term" value="P:nuclear membrane fusion involved in karyogamy"/>
    <property type="evidence" value="ECO:0007669"/>
    <property type="project" value="InterPro"/>
</dbReference>
<comment type="subcellular location">
    <subcellularLocation>
        <location evidence="3">Endoplasmic reticulum membrane</location>
    </subcellularLocation>
    <subcellularLocation>
        <location evidence="2">Nucleus membrane</location>
    </subcellularLocation>
</comment>
<dbReference type="GO" id="GO:0000742">
    <property type="term" value="P:karyogamy involved in conjugation with cellular fusion"/>
    <property type="evidence" value="ECO:0007669"/>
    <property type="project" value="InterPro"/>
</dbReference>
<comment type="similarity">
    <text evidence="4">Belongs to the KAR5 family.</text>
</comment>
<gene>
    <name evidence="13" type="ORF">SPI_04372</name>
</gene>
<keyword evidence="5" id="KW-0415">Karyogamy</keyword>
<evidence type="ECO:0000256" key="7">
    <source>
        <dbReference type="ARBA" id="ARBA00022729"/>
    </source>
</evidence>
<evidence type="ECO:0000256" key="9">
    <source>
        <dbReference type="ARBA" id="ARBA00022989"/>
    </source>
</evidence>
<evidence type="ECO:0000313" key="13">
    <source>
        <dbReference type="EMBL" id="OAA62832.1"/>
    </source>
</evidence>
<proteinExistence type="inferred from homology"/>
<evidence type="ECO:0000313" key="14">
    <source>
        <dbReference type="Proteomes" id="UP000076874"/>
    </source>
</evidence>
<keyword evidence="9" id="KW-1133">Transmembrane helix</keyword>
<dbReference type="AlphaFoldDB" id="A0A162J2E6"/>
<accession>A0A162J2E6</accession>
<evidence type="ECO:0000256" key="3">
    <source>
        <dbReference type="ARBA" id="ARBA00004586"/>
    </source>
</evidence>
<evidence type="ECO:0000256" key="4">
    <source>
        <dbReference type="ARBA" id="ARBA00010473"/>
    </source>
</evidence>
<comment type="function">
    <text evidence="1">Required for nuclear membrane fusion during karyogamy.</text>
</comment>
<evidence type="ECO:0000256" key="6">
    <source>
        <dbReference type="ARBA" id="ARBA00022692"/>
    </source>
</evidence>
<dbReference type="PANTHER" id="PTHR28012:SF1">
    <property type="entry name" value="NUCLEAR FUSION PROTEIN KAR5"/>
    <property type="match status" value="1"/>
</dbReference>